<accession>A0AAE3R0T1</accession>
<evidence type="ECO:0000313" key="1">
    <source>
        <dbReference type="EMBL" id="MDJ1499254.1"/>
    </source>
</evidence>
<sequence>MSFKMGYTDFRSIEEYDRKLNIFYFSLNPLKKSKGLMGGKKEEEYDRSLLSNIAVYEINTGKTRYLFDTVHEEEEITHFLFESSYVEEGKRIEFNYSSSKIQNNSSIDQRETLDRLLVCQFNKTKEINKLWSFRKNGEGKRLITEFGKDTEWRIDVFNQKIRVIKRNPTTVEIQDFEW</sequence>
<keyword evidence="2" id="KW-1185">Reference proteome</keyword>
<comment type="caution">
    <text evidence="1">The sequence shown here is derived from an EMBL/GenBank/DDBJ whole genome shotgun (WGS) entry which is preliminary data.</text>
</comment>
<organism evidence="1 2">
    <name type="scientific">Xanthocytophaga agilis</name>
    <dbReference type="NCBI Taxonomy" id="3048010"/>
    <lineage>
        <taxon>Bacteria</taxon>
        <taxon>Pseudomonadati</taxon>
        <taxon>Bacteroidota</taxon>
        <taxon>Cytophagia</taxon>
        <taxon>Cytophagales</taxon>
        <taxon>Rhodocytophagaceae</taxon>
        <taxon>Xanthocytophaga</taxon>
    </lineage>
</organism>
<evidence type="ECO:0000313" key="2">
    <source>
        <dbReference type="Proteomes" id="UP001232063"/>
    </source>
</evidence>
<reference evidence="1" key="1">
    <citation type="submission" date="2023-05" db="EMBL/GenBank/DDBJ databases">
        <authorList>
            <person name="Zhang X."/>
        </authorList>
    </citation>
    <scope>NUCLEOTIDE SEQUENCE</scope>
    <source>
        <strain evidence="1">BD1B2-1</strain>
    </source>
</reference>
<gene>
    <name evidence="1" type="ORF">QNI22_01285</name>
</gene>
<protein>
    <submittedName>
        <fullName evidence="1">Uncharacterized protein</fullName>
    </submittedName>
</protein>
<proteinExistence type="predicted"/>
<dbReference type="EMBL" id="JASJOU010000001">
    <property type="protein sequence ID" value="MDJ1499254.1"/>
    <property type="molecule type" value="Genomic_DNA"/>
</dbReference>
<dbReference type="AlphaFoldDB" id="A0AAE3R0T1"/>
<dbReference type="Proteomes" id="UP001232063">
    <property type="component" value="Unassembled WGS sequence"/>
</dbReference>
<name>A0AAE3R0T1_9BACT</name>
<dbReference type="RefSeq" id="WP_314508787.1">
    <property type="nucleotide sequence ID" value="NZ_JASJOU010000001.1"/>
</dbReference>